<evidence type="ECO:0000313" key="2">
    <source>
        <dbReference type="Proteomes" id="UP000567179"/>
    </source>
</evidence>
<dbReference type="SUPFAM" id="SSF49899">
    <property type="entry name" value="Concanavalin A-like lectins/glucanases"/>
    <property type="match status" value="1"/>
</dbReference>
<comment type="caution">
    <text evidence="1">The sequence shown here is derived from an EMBL/GenBank/DDBJ whole genome shotgun (WGS) entry which is preliminary data.</text>
</comment>
<dbReference type="Proteomes" id="UP000567179">
    <property type="component" value="Unassembled WGS sequence"/>
</dbReference>
<name>A0A8H5F114_9AGAR</name>
<dbReference type="Gene3D" id="2.60.120.200">
    <property type="match status" value="1"/>
</dbReference>
<dbReference type="AlphaFoldDB" id="A0A8H5F114"/>
<reference evidence="1 2" key="1">
    <citation type="journal article" date="2020" name="ISME J.">
        <title>Uncovering the hidden diversity of litter-decomposition mechanisms in mushroom-forming fungi.</title>
        <authorList>
            <person name="Floudas D."/>
            <person name="Bentzer J."/>
            <person name="Ahren D."/>
            <person name="Johansson T."/>
            <person name="Persson P."/>
            <person name="Tunlid A."/>
        </authorList>
    </citation>
    <scope>NUCLEOTIDE SEQUENCE [LARGE SCALE GENOMIC DNA]</scope>
    <source>
        <strain evidence="1 2">CBS 101986</strain>
    </source>
</reference>
<organism evidence="1 2">
    <name type="scientific">Psilocybe cf. subviscida</name>
    <dbReference type="NCBI Taxonomy" id="2480587"/>
    <lineage>
        <taxon>Eukaryota</taxon>
        <taxon>Fungi</taxon>
        <taxon>Dikarya</taxon>
        <taxon>Basidiomycota</taxon>
        <taxon>Agaricomycotina</taxon>
        <taxon>Agaricomycetes</taxon>
        <taxon>Agaricomycetidae</taxon>
        <taxon>Agaricales</taxon>
        <taxon>Agaricineae</taxon>
        <taxon>Strophariaceae</taxon>
        <taxon>Psilocybe</taxon>
    </lineage>
</organism>
<gene>
    <name evidence="1" type="ORF">D9619_008881</name>
</gene>
<proteinExistence type="predicted"/>
<evidence type="ECO:0000313" key="1">
    <source>
        <dbReference type="EMBL" id="KAF5319691.1"/>
    </source>
</evidence>
<dbReference type="OrthoDB" id="2922181at2759"/>
<protein>
    <submittedName>
        <fullName evidence="1">Uncharacterized protein</fullName>
    </submittedName>
</protein>
<dbReference type="InterPro" id="IPR013320">
    <property type="entry name" value="ConA-like_dom_sf"/>
</dbReference>
<sequence>MPGPYENVKTTTLLGYWPFVGTYYDVSPNSRGPALYKGTNVSLGFENNVGFVQIRKPGFLNVPAVDLRTISFAIEFTLRVASVPQARQILLSNWQSTQWQYLMTLDTAGKMSLTLRRNMDTNGSDPTQDLVSVTTAATVPVGKFFNVAYVYDSTRRKLSVFINGVLSASSVVRQEVTDLTLHTSTQEYVQLGNKGDDSPTTGNLDADLSQLRFYQLTF</sequence>
<accession>A0A8H5F114</accession>
<dbReference type="Pfam" id="PF13385">
    <property type="entry name" value="Laminin_G_3"/>
    <property type="match status" value="1"/>
</dbReference>
<dbReference type="EMBL" id="JAACJJ010000029">
    <property type="protein sequence ID" value="KAF5319691.1"/>
    <property type="molecule type" value="Genomic_DNA"/>
</dbReference>
<keyword evidence="2" id="KW-1185">Reference proteome</keyword>